<feature type="transmembrane region" description="Helical" evidence="1">
    <location>
        <begin position="145"/>
        <end position="169"/>
    </location>
</feature>
<dbReference type="InterPro" id="IPR037185">
    <property type="entry name" value="EmrE-like"/>
</dbReference>
<feature type="domain" description="EamA" evidence="2">
    <location>
        <begin position="151"/>
        <end position="285"/>
    </location>
</feature>
<dbReference type="AlphaFoldDB" id="A0AA37HV47"/>
<feature type="transmembrane region" description="Helical" evidence="1">
    <location>
        <begin position="211"/>
        <end position="231"/>
    </location>
</feature>
<dbReference type="RefSeq" id="WP_006282255.1">
    <property type="nucleotide sequence ID" value="NZ_BPTR01000001.1"/>
</dbReference>
<name>A0AA37HV47_SEGBR</name>
<dbReference type="PANTHER" id="PTHR22911">
    <property type="entry name" value="ACYL-MALONYL CONDENSING ENZYME-RELATED"/>
    <property type="match status" value="1"/>
</dbReference>
<evidence type="ECO:0000313" key="3">
    <source>
        <dbReference type="EMBL" id="GJG26478.1"/>
    </source>
</evidence>
<keyword evidence="1" id="KW-1133">Transmembrane helix</keyword>
<evidence type="ECO:0000259" key="2">
    <source>
        <dbReference type="Pfam" id="PF00892"/>
    </source>
</evidence>
<evidence type="ECO:0000313" key="4">
    <source>
        <dbReference type="Proteomes" id="UP000887043"/>
    </source>
</evidence>
<dbReference type="InterPro" id="IPR000620">
    <property type="entry name" value="EamA_dom"/>
</dbReference>
<organism evidence="3 4">
    <name type="scientific">Segatella bryantii</name>
    <name type="common">Prevotella bryantii</name>
    <dbReference type="NCBI Taxonomy" id="77095"/>
    <lineage>
        <taxon>Bacteria</taxon>
        <taxon>Pseudomonadati</taxon>
        <taxon>Bacteroidota</taxon>
        <taxon>Bacteroidia</taxon>
        <taxon>Bacteroidales</taxon>
        <taxon>Prevotellaceae</taxon>
        <taxon>Segatella</taxon>
    </lineage>
</organism>
<keyword evidence="1" id="KW-0472">Membrane</keyword>
<comment type="caution">
    <text evidence="3">The sequence shown here is derived from an EMBL/GenBank/DDBJ whole genome shotgun (WGS) entry which is preliminary data.</text>
</comment>
<feature type="transmembrane region" description="Helical" evidence="1">
    <location>
        <begin position="67"/>
        <end position="89"/>
    </location>
</feature>
<feature type="transmembrane region" description="Helical" evidence="1">
    <location>
        <begin position="95"/>
        <end position="115"/>
    </location>
</feature>
<reference evidence="3" key="1">
    <citation type="submission" date="2021-08" db="EMBL/GenBank/DDBJ databases">
        <title>Prevotella lacticifex sp. nov., isolated from rumen of cow.</title>
        <authorList>
            <person name="Shinkai T."/>
            <person name="Ikeyama N."/>
            <person name="Kumagai M."/>
            <person name="Ohmori H."/>
            <person name="Sakamoto M."/>
            <person name="Ohkuma M."/>
            <person name="Mitsumori M."/>
        </authorList>
    </citation>
    <scope>NUCLEOTIDE SEQUENCE</scope>
    <source>
        <strain evidence="3">DSM 11371</strain>
    </source>
</reference>
<dbReference type="Proteomes" id="UP000887043">
    <property type="component" value="Unassembled WGS sequence"/>
</dbReference>
<dbReference type="PANTHER" id="PTHR22911:SF137">
    <property type="entry name" value="SOLUTE CARRIER FAMILY 35 MEMBER G2-RELATED"/>
    <property type="match status" value="1"/>
</dbReference>
<feature type="domain" description="EamA" evidence="2">
    <location>
        <begin position="6"/>
        <end position="139"/>
    </location>
</feature>
<feature type="transmembrane region" description="Helical" evidence="1">
    <location>
        <begin position="243"/>
        <end position="262"/>
    </location>
</feature>
<dbReference type="SUPFAM" id="SSF103481">
    <property type="entry name" value="Multidrug resistance efflux transporter EmrE"/>
    <property type="match status" value="2"/>
</dbReference>
<keyword evidence="1" id="KW-0812">Transmembrane</keyword>
<dbReference type="EMBL" id="BPTR01000001">
    <property type="protein sequence ID" value="GJG26478.1"/>
    <property type="molecule type" value="Genomic_DNA"/>
</dbReference>
<dbReference type="GO" id="GO:0016020">
    <property type="term" value="C:membrane"/>
    <property type="evidence" value="ECO:0007669"/>
    <property type="project" value="InterPro"/>
</dbReference>
<evidence type="ECO:0000256" key="1">
    <source>
        <dbReference type="SAM" id="Phobius"/>
    </source>
</evidence>
<dbReference type="Gene3D" id="1.10.3730.20">
    <property type="match status" value="1"/>
</dbReference>
<gene>
    <name evidence="3" type="ORF">PRRU23_01780</name>
</gene>
<feature type="transmembrane region" description="Helical" evidence="1">
    <location>
        <begin position="181"/>
        <end position="199"/>
    </location>
</feature>
<sequence>MNSTVKGFIAGILAAIFYGTNPLGTLPLYESGINSGSVLFYRYGFASILFALWMFMSKENFAIKRGYAIKLAVLGVMFAFSSIALYLSFLYMDAGVASTILFSYPIMTAVLMVLFYHERLSWATMLSITLAVSGIALLYRGGNGVTLSAAGMTLVLLSSLLYAIYIVSVNQLKISLSPLKFTFYVVLFGWLSVIAFMLLGGYPLQLLHGPLQWACGIQLGLLPTVLSLFFMTIAIKNIGSTPSAIMGALEPVTAVVISVSLFHEAFTLRLAIGIVLILSAVILVILRKS</sequence>
<proteinExistence type="predicted"/>
<protein>
    <submittedName>
        <fullName evidence="3">Membrane protein</fullName>
    </submittedName>
</protein>
<feature type="transmembrane region" description="Helical" evidence="1">
    <location>
        <begin position="268"/>
        <end position="286"/>
    </location>
</feature>
<feature type="transmembrane region" description="Helical" evidence="1">
    <location>
        <begin position="38"/>
        <end position="55"/>
    </location>
</feature>
<dbReference type="Pfam" id="PF00892">
    <property type="entry name" value="EamA"/>
    <property type="match status" value="2"/>
</dbReference>
<accession>A0AA37HV47</accession>
<feature type="transmembrane region" description="Helical" evidence="1">
    <location>
        <begin position="122"/>
        <end position="139"/>
    </location>
</feature>